<reference evidence="2 3" key="1">
    <citation type="submission" date="2024-03" db="EMBL/GenBank/DDBJ databases">
        <title>Adaptation during the transition from Ophiocordyceps entomopathogen to insect associate is accompanied by gene loss and intensified selection.</title>
        <authorList>
            <person name="Ward C.M."/>
            <person name="Onetto C.A."/>
            <person name="Borneman A.R."/>
        </authorList>
    </citation>
    <scope>NUCLEOTIDE SEQUENCE [LARGE SCALE GENOMIC DNA]</scope>
    <source>
        <strain evidence="2">AWRI1</strain>
        <tissue evidence="2">Single Adult Female</tissue>
    </source>
</reference>
<organism evidence="2 3">
    <name type="scientific">Parthenolecanium corni</name>
    <dbReference type="NCBI Taxonomy" id="536013"/>
    <lineage>
        <taxon>Eukaryota</taxon>
        <taxon>Metazoa</taxon>
        <taxon>Ecdysozoa</taxon>
        <taxon>Arthropoda</taxon>
        <taxon>Hexapoda</taxon>
        <taxon>Insecta</taxon>
        <taxon>Pterygota</taxon>
        <taxon>Neoptera</taxon>
        <taxon>Paraneoptera</taxon>
        <taxon>Hemiptera</taxon>
        <taxon>Sternorrhyncha</taxon>
        <taxon>Coccoidea</taxon>
        <taxon>Coccidae</taxon>
        <taxon>Parthenolecanium</taxon>
    </lineage>
</organism>
<evidence type="ECO:0000313" key="2">
    <source>
        <dbReference type="EMBL" id="KAK7603771.1"/>
    </source>
</evidence>
<dbReference type="AlphaFoldDB" id="A0AAN9Y971"/>
<feature type="compositionally biased region" description="Polar residues" evidence="1">
    <location>
        <begin position="1"/>
        <end position="12"/>
    </location>
</feature>
<feature type="compositionally biased region" description="Low complexity" evidence="1">
    <location>
        <begin position="123"/>
        <end position="143"/>
    </location>
</feature>
<evidence type="ECO:0000313" key="3">
    <source>
        <dbReference type="Proteomes" id="UP001367676"/>
    </source>
</evidence>
<evidence type="ECO:0000256" key="1">
    <source>
        <dbReference type="SAM" id="MobiDB-lite"/>
    </source>
</evidence>
<protein>
    <submittedName>
        <fullName evidence="2">Uncharacterized protein</fullName>
    </submittedName>
</protein>
<keyword evidence="3" id="KW-1185">Reference proteome</keyword>
<name>A0AAN9Y971_9HEMI</name>
<feature type="compositionally biased region" description="Basic and acidic residues" evidence="1">
    <location>
        <begin position="41"/>
        <end position="51"/>
    </location>
</feature>
<gene>
    <name evidence="2" type="ORF">V9T40_003770</name>
</gene>
<feature type="compositionally biased region" description="Basic and acidic residues" evidence="1">
    <location>
        <begin position="13"/>
        <end position="24"/>
    </location>
</feature>
<comment type="caution">
    <text evidence="2">The sequence shown here is derived from an EMBL/GenBank/DDBJ whole genome shotgun (WGS) entry which is preliminary data.</text>
</comment>
<accession>A0AAN9Y971</accession>
<dbReference type="Proteomes" id="UP001367676">
    <property type="component" value="Unassembled WGS sequence"/>
</dbReference>
<dbReference type="EMBL" id="JBBCAQ010000006">
    <property type="protein sequence ID" value="KAK7603771.1"/>
    <property type="molecule type" value="Genomic_DNA"/>
</dbReference>
<feature type="region of interest" description="Disordered" evidence="1">
    <location>
        <begin position="109"/>
        <end position="152"/>
    </location>
</feature>
<proteinExistence type="predicted"/>
<sequence length="265" mass="28640">MAATQAESQINETNREHLQHEKPSELVGNSGGLQNGSTDKNGARLESDPKVKFSGYNVGMSQYREANISQQMQHENVDELGGKDKGYLDNGNDGYGKGLPEGGPYMAYSPRSSYGGHSEHGLNSGEANAASNCNSNNLHPNNNQFGLPRHPFGAGAKNRPQGPHMNAHAGNFGPHAPPQRFMSGQSISQQMGPTPTLNQLLQSSNSAHRYQNNSYAEYGGQKPNEGPQAGPYNPGWNARPMAPYMNQQSPVAYRNQMPVSESKVC</sequence>
<feature type="region of interest" description="Disordered" evidence="1">
    <location>
        <begin position="215"/>
        <end position="265"/>
    </location>
</feature>
<feature type="region of interest" description="Disordered" evidence="1">
    <location>
        <begin position="1"/>
        <end position="53"/>
    </location>
</feature>